<comment type="caution">
    <text evidence="1">The sequence shown here is derived from an EMBL/GenBank/DDBJ whole genome shotgun (WGS) entry which is preliminary data.</text>
</comment>
<sequence length="114" mass="13263">MLKRTLQVKVVFITKRLCELRGLRAVRSSVADLLCQPSHNTYSSLYFPEHQELIAMLVQDKPKYSPAFKATYILPLRIRFFCRDGCLVEAWREAAQLVELRGRNMSERFLNAEA</sequence>
<name>A0AAW3BXG0_9TRYP</name>
<evidence type="ECO:0000313" key="1">
    <source>
        <dbReference type="EMBL" id="KAL0527320.1"/>
    </source>
</evidence>
<dbReference type="EMBL" id="JBAMZN010000017">
    <property type="protein sequence ID" value="KAL0527320.1"/>
    <property type="molecule type" value="Genomic_DNA"/>
</dbReference>
<accession>A0AAW3BXG0</accession>
<keyword evidence="2" id="KW-1185">Reference proteome</keyword>
<dbReference type="AlphaFoldDB" id="A0AAW3BXG0"/>
<gene>
    <name evidence="1" type="ORF">Q4I28_002470</name>
</gene>
<evidence type="ECO:0000313" key="2">
    <source>
        <dbReference type="Proteomes" id="UP001501274"/>
    </source>
</evidence>
<reference evidence="1 2" key="1">
    <citation type="submission" date="2024-02" db="EMBL/GenBank/DDBJ databases">
        <title>FIRST GENOME SEQUENCES OF Leishmania (Viannia) shawi, Leishmania (Viannia) lindenbergi AND Leishmania (Viannia) utingensis.</title>
        <authorList>
            <person name="Resadore F."/>
            <person name="Custodio M.G.F."/>
            <person name="Boite M.C."/>
            <person name="Cupolillo E."/>
            <person name="Ferreira G.E.M."/>
        </authorList>
    </citation>
    <scope>NUCLEOTIDE SEQUENCE [LARGE SCALE GENOMIC DNA]</scope>
    <source>
        <strain evidence="1 2">MDAS/BR/1979/M5533</strain>
    </source>
</reference>
<proteinExistence type="predicted"/>
<protein>
    <submittedName>
        <fullName evidence="1">Uncharacterized protein</fullName>
    </submittedName>
</protein>
<dbReference type="Proteomes" id="UP001501274">
    <property type="component" value="Unassembled WGS sequence"/>
</dbReference>
<organism evidence="1 2">
    <name type="scientific">Leishmania naiffi</name>
    <dbReference type="NCBI Taxonomy" id="5678"/>
    <lineage>
        <taxon>Eukaryota</taxon>
        <taxon>Discoba</taxon>
        <taxon>Euglenozoa</taxon>
        <taxon>Kinetoplastea</taxon>
        <taxon>Metakinetoplastina</taxon>
        <taxon>Trypanosomatida</taxon>
        <taxon>Trypanosomatidae</taxon>
        <taxon>Leishmaniinae</taxon>
        <taxon>Leishmania</taxon>
        <taxon>Leishmania naiffi species complex</taxon>
    </lineage>
</organism>